<dbReference type="InterPro" id="IPR036259">
    <property type="entry name" value="MFS_trans_sf"/>
</dbReference>
<keyword evidence="2 5" id="KW-0812">Transmembrane</keyword>
<reference evidence="7" key="2">
    <citation type="submission" date="2020-09" db="EMBL/GenBank/DDBJ databases">
        <authorList>
            <person name="Sun Q."/>
            <person name="Zhou Y."/>
        </authorList>
    </citation>
    <scope>NUCLEOTIDE SEQUENCE</scope>
    <source>
        <strain evidence="7">CGMCC 1.15725</strain>
    </source>
</reference>
<keyword evidence="4 5" id="KW-0472">Membrane</keyword>
<accession>A0A8J3E1W3</accession>
<dbReference type="PANTHER" id="PTHR23508">
    <property type="entry name" value="CARBOXYLIC ACID TRANSPORTER PROTEIN HOMOLOG"/>
    <property type="match status" value="1"/>
</dbReference>
<comment type="subcellular location">
    <subcellularLocation>
        <location evidence="1">Membrane</location>
        <topology evidence="1">Multi-pass membrane protein</topology>
    </subcellularLocation>
</comment>
<dbReference type="CDD" id="cd17316">
    <property type="entry name" value="MFS_SV2_like"/>
    <property type="match status" value="1"/>
</dbReference>
<evidence type="ECO:0000259" key="6">
    <source>
        <dbReference type="PROSITE" id="PS50850"/>
    </source>
</evidence>
<feature type="transmembrane region" description="Helical" evidence="5">
    <location>
        <begin position="317"/>
        <end position="336"/>
    </location>
</feature>
<protein>
    <submittedName>
        <fullName evidence="7">MFS transporter</fullName>
    </submittedName>
</protein>
<evidence type="ECO:0000256" key="3">
    <source>
        <dbReference type="ARBA" id="ARBA00022989"/>
    </source>
</evidence>
<feature type="transmembrane region" description="Helical" evidence="5">
    <location>
        <begin position="147"/>
        <end position="167"/>
    </location>
</feature>
<gene>
    <name evidence="7" type="ORF">GCM10011611_07760</name>
</gene>
<feature type="transmembrane region" description="Helical" evidence="5">
    <location>
        <begin position="116"/>
        <end position="135"/>
    </location>
</feature>
<dbReference type="GO" id="GO:0005886">
    <property type="term" value="C:plasma membrane"/>
    <property type="evidence" value="ECO:0007669"/>
    <property type="project" value="TreeGrafter"/>
</dbReference>
<feature type="transmembrane region" description="Helical" evidence="5">
    <location>
        <begin position="23"/>
        <end position="49"/>
    </location>
</feature>
<feature type="transmembrane region" description="Helical" evidence="5">
    <location>
        <begin position="61"/>
        <end position="80"/>
    </location>
</feature>
<dbReference type="RefSeq" id="WP_189042740.1">
    <property type="nucleotide sequence ID" value="NZ_BMJQ01000002.1"/>
</dbReference>
<dbReference type="PANTHER" id="PTHR23508:SF10">
    <property type="entry name" value="CARBOXYLIC ACID TRANSPORTER PROTEIN HOMOLOG"/>
    <property type="match status" value="1"/>
</dbReference>
<evidence type="ECO:0000256" key="4">
    <source>
        <dbReference type="ARBA" id="ARBA00023136"/>
    </source>
</evidence>
<dbReference type="Proteomes" id="UP000646365">
    <property type="component" value="Unassembled WGS sequence"/>
</dbReference>
<evidence type="ECO:0000313" key="7">
    <source>
        <dbReference type="EMBL" id="GGF04794.1"/>
    </source>
</evidence>
<dbReference type="Gene3D" id="1.20.1250.20">
    <property type="entry name" value="MFS general substrate transporter like domains"/>
    <property type="match status" value="1"/>
</dbReference>
<feature type="transmembrane region" description="Helical" evidence="5">
    <location>
        <begin position="403"/>
        <end position="428"/>
    </location>
</feature>
<feature type="domain" description="Major facilitator superfamily (MFS) profile" evidence="6">
    <location>
        <begin position="23"/>
        <end position="431"/>
    </location>
</feature>
<feature type="transmembrane region" description="Helical" evidence="5">
    <location>
        <begin position="250"/>
        <end position="273"/>
    </location>
</feature>
<dbReference type="Pfam" id="PF07690">
    <property type="entry name" value="MFS_1"/>
    <property type="match status" value="1"/>
</dbReference>
<comment type="caution">
    <text evidence="7">The sequence shown here is derived from an EMBL/GenBank/DDBJ whole genome shotgun (WGS) entry which is preliminary data.</text>
</comment>
<name>A0A8J3E1W3_9PROT</name>
<dbReference type="PROSITE" id="PS50850">
    <property type="entry name" value="MFS"/>
    <property type="match status" value="1"/>
</dbReference>
<keyword evidence="3 5" id="KW-1133">Transmembrane helix</keyword>
<feature type="transmembrane region" description="Helical" evidence="5">
    <location>
        <begin position="377"/>
        <end position="397"/>
    </location>
</feature>
<dbReference type="InterPro" id="IPR011701">
    <property type="entry name" value="MFS"/>
</dbReference>
<organism evidence="7 8">
    <name type="scientific">Aliidongia dinghuensis</name>
    <dbReference type="NCBI Taxonomy" id="1867774"/>
    <lineage>
        <taxon>Bacteria</taxon>
        <taxon>Pseudomonadati</taxon>
        <taxon>Pseudomonadota</taxon>
        <taxon>Alphaproteobacteria</taxon>
        <taxon>Rhodospirillales</taxon>
        <taxon>Dongiaceae</taxon>
        <taxon>Aliidongia</taxon>
    </lineage>
</organism>
<feature type="transmembrane region" description="Helical" evidence="5">
    <location>
        <begin position="92"/>
        <end position="110"/>
    </location>
</feature>
<dbReference type="GO" id="GO:0046943">
    <property type="term" value="F:carboxylic acid transmembrane transporter activity"/>
    <property type="evidence" value="ECO:0007669"/>
    <property type="project" value="TreeGrafter"/>
</dbReference>
<dbReference type="EMBL" id="BMJQ01000002">
    <property type="protein sequence ID" value="GGF04794.1"/>
    <property type="molecule type" value="Genomic_DNA"/>
</dbReference>
<dbReference type="SUPFAM" id="SSF103473">
    <property type="entry name" value="MFS general substrate transporter"/>
    <property type="match status" value="1"/>
</dbReference>
<evidence type="ECO:0000256" key="2">
    <source>
        <dbReference type="ARBA" id="ARBA00022692"/>
    </source>
</evidence>
<keyword evidence="8" id="KW-1185">Reference proteome</keyword>
<evidence type="ECO:0000313" key="8">
    <source>
        <dbReference type="Proteomes" id="UP000646365"/>
    </source>
</evidence>
<proteinExistence type="predicted"/>
<dbReference type="InterPro" id="IPR020846">
    <property type="entry name" value="MFS_dom"/>
</dbReference>
<feature type="transmembrane region" description="Helical" evidence="5">
    <location>
        <begin position="173"/>
        <end position="192"/>
    </location>
</feature>
<feature type="transmembrane region" description="Helical" evidence="5">
    <location>
        <begin position="342"/>
        <end position="365"/>
    </location>
</feature>
<sequence>MSTIVASGARLDRLPICAFHRRLLWLIGAGMFLDGFEVYLAGGVIGLLIKTGWTDMASAGGFISAGVFGMVLGAWFSGILGDRFGRRFSYQLNLLIFGLASFAAAAAPSMPWLVAARFVMGIGLGAEIVVGYATLIEYVPPTHRGRWGAGLSLFMNAALFASAISGYFVLPMIGWRSLFVAVGVAALGVWYLRKGVPESPRWLEQKGRNVEAEAIVAGIEAEAGVGRSALPPAPSAPPAAMHPLFSREMVARFAMGFALNIGGNAAVYGFIVWLPSFFVKQGLTITSSLGFTAIMSLGGPVGAAIGMLVADRFNRKRMIVGLSVLAALLGFAYPFADSNEWVALNGFALVTVIYVFVAVAWASYVPELFPTEIRLRAAGYCNAVGRLVAAAMPFAVVPLFTRFGVVGVVSLLGAILLIQAVVVAALGIETNRRSLEALAPEETDQAAMAVREAPIG</sequence>
<dbReference type="AlphaFoldDB" id="A0A8J3E1W3"/>
<reference evidence="7" key="1">
    <citation type="journal article" date="2014" name="Int. J. Syst. Evol. Microbiol.">
        <title>Complete genome sequence of Corynebacterium casei LMG S-19264T (=DSM 44701T), isolated from a smear-ripened cheese.</title>
        <authorList>
            <consortium name="US DOE Joint Genome Institute (JGI-PGF)"/>
            <person name="Walter F."/>
            <person name="Albersmeier A."/>
            <person name="Kalinowski J."/>
            <person name="Ruckert C."/>
        </authorList>
    </citation>
    <scope>NUCLEOTIDE SEQUENCE</scope>
    <source>
        <strain evidence="7">CGMCC 1.15725</strain>
    </source>
</reference>
<evidence type="ECO:0000256" key="1">
    <source>
        <dbReference type="ARBA" id="ARBA00004141"/>
    </source>
</evidence>
<evidence type="ECO:0000256" key="5">
    <source>
        <dbReference type="SAM" id="Phobius"/>
    </source>
</evidence>
<feature type="transmembrane region" description="Helical" evidence="5">
    <location>
        <begin position="285"/>
        <end position="310"/>
    </location>
</feature>